<gene>
    <name evidence="1" type="ORF">RJ639_011177</name>
</gene>
<accession>A0AA88VQM7</accession>
<dbReference type="AlphaFoldDB" id="A0AA88VQM7"/>
<evidence type="ECO:0000313" key="1">
    <source>
        <dbReference type="EMBL" id="KAK3011973.1"/>
    </source>
</evidence>
<organism evidence="1 2">
    <name type="scientific">Escallonia herrerae</name>
    <dbReference type="NCBI Taxonomy" id="1293975"/>
    <lineage>
        <taxon>Eukaryota</taxon>
        <taxon>Viridiplantae</taxon>
        <taxon>Streptophyta</taxon>
        <taxon>Embryophyta</taxon>
        <taxon>Tracheophyta</taxon>
        <taxon>Spermatophyta</taxon>
        <taxon>Magnoliopsida</taxon>
        <taxon>eudicotyledons</taxon>
        <taxon>Gunneridae</taxon>
        <taxon>Pentapetalae</taxon>
        <taxon>asterids</taxon>
        <taxon>campanulids</taxon>
        <taxon>Escalloniales</taxon>
        <taxon>Escalloniaceae</taxon>
        <taxon>Escallonia</taxon>
    </lineage>
</organism>
<proteinExistence type="predicted"/>
<reference evidence="1" key="1">
    <citation type="submission" date="2022-12" db="EMBL/GenBank/DDBJ databases">
        <title>Draft genome assemblies for two species of Escallonia (Escalloniales).</title>
        <authorList>
            <person name="Chanderbali A."/>
            <person name="Dervinis C."/>
            <person name="Anghel I."/>
            <person name="Soltis D."/>
            <person name="Soltis P."/>
            <person name="Zapata F."/>
        </authorList>
    </citation>
    <scope>NUCLEOTIDE SEQUENCE</scope>
    <source>
        <strain evidence="1">UCBG64.0493</strain>
        <tissue evidence="1">Leaf</tissue>
    </source>
</reference>
<protein>
    <submittedName>
        <fullName evidence="1">Uncharacterized protein</fullName>
    </submittedName>
</protein>
<dbReference type="Proteomes" id="UP001188597">
    <property type="component" value="Unassembled WGS sequence"/>
</dbReference>
<keyword evidence="2" id="KW-1185">Reference proteome</keyword>
<comment type="caution">
    <text evidence="1">The sequence shown here is derived from an EMBL/GenBank/DDBJ whole genome shotgun (WGS) entry which is preliminary data.</text>
</comment>
<sequence length="96" mass="10655">MWEEDERGTTAGGGHGWHWPRVMVALDSGGLGRTEGKRKESGKGVVGWKQICHWGVSDGDRGQCGIDFTKNNQMGIDSSRLILMITTSSKAFQRYR</sequence>
<dbReference type="EMBL" id="JAVXUP010001409">
    <property type="protein sequence ID" value="KAK3011973.1"/>
    <property type="molecule type" value="Genomic_DNA"/>
</dbReference>
<name>A0AA88VQM7_9ASTE</name>
<evidence type="ECO:0000313" key="2">
    <source>
        <dbReference type="Proteomes" id="UP001188597"/>
    </source>
</evidence>